<dbReference type="EMBL" id="GEVK01017625">
    <property type="protein sequence ID" value="JAU35207.1"/>
    <property type="molecule type" value="Transcribed_RNA"/>
</dbReference>
<protein>
    <submittedName>
        <fullName evidence="1">Uncharacterized protein</fullName>
    </submittedName>
</protein>
<dbReference type="AlphaFoldDB" id="A0A1J3EUE2"/>
<proteinExistence type="predicted"/>
<accession>A0A1J3EUE2</accession>
<name>A0A1J3EUE2_NOCCA</name>
<dbReference type="Pfam" id="PF14223">
    <property type="entry name" value="Retrotran_gag_2"/>
    <property type="match status" value="1"/>
</dbReference>
<sequence length="119" mass="13510">MAKAVLCGRGLWRHVEPATIQPREKATAVAVADEVKRFQENQAVLAILQSSLDVSVLEAYYYCETAKELCDTLKNVFGNISNLTRVFEVKRAINNLSQEDMEFNKFFEKFALFGLNLKC</sequence>
<reference evidence="1" key="1">
    <citation type="submission" date="2016-07" db="EMBL/GenBank/DDBJ databases">
        <title>De novo transcriptome assembly of four accessions of the metal hyperaccumulator plant Noccaea caerulescens.</title>
        <authorList>
            <person name="Blande D."/>
            <person name="Halimaa P."/>
            <person name="Tervahauta A.I."/>
            <person name="Aarts M.G."/>
            <person name="Karenlampi S.O."/>
        </authorList>
    </citation>
    <scope>NUCLEOTIDE SEQUENCE</scope>
</reference>
<evidence type="ECO:0000313" key="1">
    <source>
        <dbReference type="EMBL" id="JAU35207.1"/>
    </source>
</evidence>
<gene>
    <name evidence="1" type="ORF">LC_TR2652_c5_g1_i1_g.9492</name>
</gene>
<organism evidence="1">
    <name type="scientific">Noccaea caerulescens</name>
    <name type="common">Alpine penny-cress</name>
    <name type="synonym">Thlaspi caerulescens</name>
    <dbReference type="NCBI Taxonomy" id="107243"/>
    <lineage>
        <taxon>Eukaryota</taxon>
        <taxon>Viridiplantae</taxon>
        <taxon>Streptophyta</taxon>
        <taxon>Embryophyta</taxon>
        <taxon>Tracheophyta</taxon>
        <taxon>Spermatophyta</taxon>
        <taxon>Magnoliopsida</taxon>
        <taxon>eudicotyledons</taxon>
        <taxon>Gunneridae</taxon>
        <taxon>Pentapetalae</taxon>
        <taxon>rosids</taxon>
        <taxon>malvids</taxon>
        <taxon>Brassicales</taxon>
        <taxon>Brassicaceae</taxon>
        <taxon>Coluteocarpeae</taxon>
        <taxon>Noccaea</taxon>
    </lineage>
</organism>